<evidence type="ECO:0000259" key="7">
    <source>
        <dbReference type="PROSITE" id="PS50863"/>
    </source>
</evidence>
<comment type="subcellular location">
    <subcellularLocation>
        <location evidence="1">Nucleus</location>
    </subcellularLocation>
</comment>
<dbReference type="PROSITE" id="PS50863">
    <property type="entry name" value="B3"/>
    <property type="match status" value="1"/>
</dbReference>
<keyword evidence="4" id="KW-0804">Transcription</keyword>
<proteinExistence type="predicted"/>
<reference evidence="8" key="1">
    <citation type="submission" date="2014-09" db="EMBL/GenBank/DDBJ databases">
        <authorList>
            <person name="Magalhaes I.L.F."/>
            <person name="Oliveira U."/>
            <person name="Santos F.R."/>
            <person name="Vidigal T.H.D.A."/>
            <person name="Brescovit A.D."/>
            <person name="Santos A.J."/>
        </authorList>
    </citation>
    <scope>NUCLEOTIDE SEQUENCE</scope>
    <source>
        <tissue evidence="8">Shoot tissue taken approximately 20 cm above the soil surface</tissue>
    </source>
</reference>
<organism evidence="8">
    <name type="scientific">Arundo donax</name>
    <name type="common">Giant reed</name>
    <name type="synonym">Donax arundinaceus</name>
    <dbReference type="NCBI Taxonomy" id="35708"/>
    <lineage>
        <taxon>Eukaryota</taxon>
        <taxon>Viridiplantae</taxon>
        <taxon>Streptophyta</taxon>
        <taxon>Embryophyta</taxon>
        <taxon>Tracheophyta</taxon>
        <taxon>Spermatophyta</taxon>
        <taxon>Magnoliopsida</taxon>
        <taxon>Liliopsida</taxon>
        <taxon>Poales</taxon>
        <taxon>Poaceae</taxon>
        <taxon>PACMAD clade</taxon>
        <taxon>Arundinoideae</taxon>
        <taxon>Arundineae</taxon>
        <taxon>Arundo</taxon>
    </lineage>
</organism>
<dbReference type="InterPro" id="IPR003340">
    <property type="entry name" value="B3_DNA-bd"/>
</dbReference>
<dbReference type="AlphaFoldDB" id="A0A0A9FBV2"/>
<reference evidence="8" key="2">
    <citation type="journal article" date="2015" name="Data Brief">
        <title>Shoot transcriptome of the giant reed, Arundo donax.</title>
        <authorList>
            <person name="Barrero R.A."/>
            <person name="Guerrero F.D."/>
            <person name="Moolhuijzen P."/>
            <person name="Goolsby J.A."/>
            <person name="Tidwell J."/>
            <person name="Bellgard S.E."/>
            <person name="Bellgard M.I."/>
        </authorList>
    </citation>
    <scope>NUCLEOTIDE SEQUENCE</scope>
    <source>
        <tissue evidence="8">Shoot tissue taken approximately 20 cm above the soil surface</tissue>
    </source>
</reference>
<dbReference type="EMBL" id="GBRH01189212">
    <property type="protein sequence ID" value="JAE08684.1"/>
    <property type="molecule type" value="Transcribed_RNA"/>
</dbReference>
<dbReference type="InterPro" id="IPR015300">
    <property type="entry name" value="DNA-bd_pseudobarrel_sf"/>
</dbReference>
<accession>A0A0A9FBV2</accession>
<evidence type="ECO:0000256" key="3">
    <source>
        <dbReference type="ARBA" id="ARBA00023125"/>
    </source>
</evidence>
<evidence type="ECO:0000256" key="2">
    <source>
        <dbReference type="ARBA" id="ARBA00023015"/>
    </source>
</evidence>
<evidence type="ECO:0000256" key="6">
    <source>
        <dbReference type="SAM" id="MobiDB-lite"/>
    </source>
</evidence>
<evidence type="ECO:0000256" key="4">
    <source>
        <dbReference type="ARBA" id="ARBA00023163"/>
    </source>
</evidence>
<dbReference type="Pfam" id="PF02362">
    <property type="entry name" value="B3"/>
    <property type="match status" value="1"/>
</dbReference>
<name>A0A0A9FBV2_ARUDO</name>
<evidence type="ECO:0000256" key="5">
    <source>
        <dbReference type="ARBA" id="ARBA00023242"/>
    </source>
</evidence>
<evidence type="ECO:0000256" key="1">
    <source>
        <dbReference type="ARBA" id="ARBA00004123"/>
    </source>
</evidence>
<dbReference type="GO" id="GO:0005634">
    <property type="term" value="C:nucleus"/>
    <property type="evidence" value="ECO:0007669"/>
    <property type="project" value="UniProtKB-SubCell"/>
</dbReference>
<protein>
    <recommendedName>
        <fullName evidence="7">TF-B3 domain-containing protein</fullName>
    </recommendedName>
</protein>
<dbReference type="GO" id="GO:0003677">
    <property type="term" value="F:DNA binding"/>
    <property type="evidence" value="ECO:0007669"/>
    <property type="project" value="UniProtKB-KW"/>
</dbReference>
<keyword evidence="3" id="KW-0238">DNA-binding</keyword>
<feature type="domain" description="TF-B3" evidence="7">
    <location>
        <begin position="1"/>
        <end position="85"/>
    </location>
</feature>
<evidence type="ECO:0000313" key="8">
    <source>
        <dbReference type="EMBL" id="JAE08684.1"/>
    </source>
</evidence>
<keyword evidence="5" id="KW-0539">Nucleus</keyword>
<dbReference type="Gene3D" id="2.40.330.10">
    <property type="entry name" value="DNA-binding pseudobarrel domain"/>
    <property type="match status" value="1"/>
</dbReference>
<feature type="region of interest" description="Disordered" evidence="6">
    <location>
        <begin position="124"/>
        <end position="149"/>
    </location>
</feature>
<sequence length="149" mass="16164">MTDLATLQRIPEDLAEEIGAGEALVVVPFGKGKVRRVEVRWDGDGAFLSSGWPEFADACGVGAGWLLVLRHHGGGVLTIKVFDSSCCLRKPAMQPPAAMSRKDASCRPQFINVLPPDSMQKMAATLHPQKALEQSDGHTFQPPWQKVSN</sequence>
<keyword evidence="2" id="KW-0805">Transcription regulation</keyword>
<dbReference type="SUPFAM" id="SSF101936">
    <property type="entry name" value="DNA-binding pseudobarrel domain"/>
    <property type="match status" value="1"/>
</dbReference>